<protein>
    <recommendedName>
        <fullName evidence="1">Reverse transcriptase Ty1/copia-type domain-containing protein</fullName>
    </recommendedName>
</protein>
<accession>A0A2N9GWK4</accession>
<dbReference type="EMBL" id="OIVN01002491">
    <property type="protein sequence ID" value="SPD04092.1"/>
    <property type="molecule type" value="Genomic_DNA"/>
</dbReference>
<name>A0A2N9GWK4_FAGSY</name>
<dbReference type="AlphaFoldDB" id="A0A2N9GWK4"/>
<dbReference type="Pfam" id="PF07727">
    <property type="entry name" value="RVT_2"/>
    <property type="match status" value="1"/>
</dbReference>
<gene>
    <name evidence="2" type="ORF">FSB_LOCUS31974</name>
</gene>
<sequence length="450" mass="50791">MMLLWNEMDMMDTDIAEAAFATIVTMRQSSRTKASLDDIIVDLLAEETRLNSLSSSDEPIDTALIATSYKGKGRALSIVQCHFCHEIEHDLHMGKVIGRGHRKGELFVLDFGSTTTSPTCFLGENTFPRSSKLFSPLKALCINVITQNNPNKMELLSGKHRHIQEMARALRLHANLPKAAKSAKWIQVMKEEMDALEANETWDIVLLLTNHLVVGSKWVYSVKLKSDGSLDHYKARLVAQGFSQEYGIDYDETFAPIAKMTTVRTLIAISAIRDWDIFQMDIKNAFLNGDLFRNNLYETSTRIFYCLSTYGLQITQSTLPWEFSSLLGNLRSSLQCQNPPTEAEYRAMSAVCSEIVWLRRLLADFGTYHTASCIYERTKLLISSQSPSSKTNHVRFVSKLLLPLHQFDGGVLTDTFSSCSLCYCSLLTYFLQLYYLLAVLSADSYDSGYN</sequence>
<dbReference type="InterPro" id="IPR013103">
    <property type="entry name" value="RVT_2"/>
</dbReference>
<evidence type="ECO:0000259" key="1">
    <source>
        <dbReference type="Pfam" id="PF07727"/>
    </source>
</evidence>
<reference evidence="2" key="1">
    <citation type="submission" date="2018-02" db="EMBL/GenBank/DDBJ databases">
        <authorList>
            <person name="Cohen D.B."/>
            <person name="Kent A.D."/>
        </authorList>
    </citation>
    <scope>NUCLEOTIDE SEQUENCE</scope>
</reference>
<proteinExistence type="predicted"/>
<feature type="domain" description="Reverse transcriptase Ty1/copia-type" evidence="1">
    <location>
        <begin position="199"/>
        <end position="297"/>
    </location>
</feature>
<evidence type="ECO:0000313" key="2">
    <source>
        <dbReference type="EMBL" id="SPD04092.1"/>
    </source>
</evidence>
<organism evidence="2">
    <name type="scientific">Fagus sylvatica</name>
    <name type="common">Beechnut</name>
    <dbReference type="NCBI Taxonomy" id="28930"/>
    <lineage>
        <taxon>Eukaryota</taxon>
        <taxon>Viridiplantae</taxon>
        <taxon>Streptophyta</taxon>
        <taxon>Embryophyta</taxon>
        <taxon>Tracheophyta</taxon>
        <taxon>Spermatophyta</taxon>
        <taxon>Magnoliopsida</taxon>
        <taxon>eudicotyledons</taxon>
        <taxon>Gunneridae</taxon>
        <taxon>Pentapetalae</taxon>
        <taxon>rosids</taxon>
        <taxon>fabids</taxon>
        <taxon>Fagales</taxon>
        <taxon>Fagaceae</taxon>
        <taxon>Fagus</taxon>
    </lineage>
</organism>